<dbReference type="GeneID" id="94830332"/>
<dbReference type="VEuPathDB" id="TrichDB:TRFO_10727"/>
<sequence length="172" mass="19593">MRRFMSSLNRASNKFSNESTSIRQNEGSLDTRFLGLQNTVRKTLIVKPRLKTGQIYNAHPPHVHKAPPKPPEAEDTLFSHNKNPHKNHAFHAKPTFAASRIYQSPATQKMYEDILYGYADYLDHPTPSGMIQYESQIDPVLHVGTFENDELNQLGTIAPLYDPPPLNQYATY</sequence>
<feature type="region of interest" description="Disordered" evidence="1">
    <location>
        <begin position="1"/>
        <end position="23"/>
    </location>
</feature>
<reference evidence="2" key="1">
    <citation type="submission" date="2016-10" db="EMBL/GenBank/DDBJ databases">
        <authorList>
            <person name="Benchimol M."/>
            <person name="Almeida L.G."/>
            <person name="Vasconcelos A.T."/>
            <person name="Perreira-Neves A."/>
            <person name="Rosa I.A."/>
            <person name="Tasca T."/>
            <person name="Bogo M.R."/>
            <person name="de Souza W."/>
        </authorList>
    </citation>
    <scope>NUCLEOTIDE SEQUENCE [LARGE SCALE GENOMIC DNA]</scope>
    <source>
        <strain evidence="2">K</strain>
    </source>
</reference>
<name>A0A1J4JCL7_9EUKA</name>
<dbReference type="OrthoDB" id="10624545at2759"/>
<evidence type="ECO:0000256" key="1">
    <source>
        <dbReference type="SAM" id="MobiDB-lite"/>
    </source>
</evidence>
<protein>
    <submittedName>
        <fullName evidence="2">Uncharacterized protein</fullName>
    </submittedName>
</protein>
<dbReference type="Proteomes" id="UP000179807">
    <property type="component" value="Unassembled WGS sequence"/>
</dbReference>
<evidence type="ECO:0000313" key="3">
    <source>
        <dbReference type="Proteomes" id="UP000179807"/>
    </source>
</evidence>
<dbReference type="EMBL" id="MLAK01001271">
    <property type="protein sequence ID" value="OHS95020.1"/>
    <property type="molecule type" value="Genomic_DNA"/>
</dbReference>
<evidence type="ECO:0000313" key="2">
    <source>
        <dbReference type="EMBL" id="OHS95020.1"/>
    </source>
</evidence>
<proteinExistence type="predicted"/>
<accession>A0A1J4JCL7</accession>
<organism evidence="2 3">
    <name type="scientific">Tritrichomonas foetus</name>
    <dbReference type="NCBI Taxonomy" id="1144522"/>
    <lineage>
        <taxon>Eukaryota</taxon>
        <taxon>Metamonada</taxon>
        <taxon>Parabasalia</taxon>
        <taxon>Tritrichomonadida</taxon>
        <taxon>Tritrichomonadidae</taxon>
        <taxon>Tritrichomonas</taxon>
    </lineage>
</organism>
<dbReference type="AlphaFoldDB" id="A0A1J4JCL7"/>
<keyword evidence="3" id="KW-1185">Reference proteome</keyword>
<comment type="caution">
    <text evidence="2">The sequence shown here is derived from an EMBL/GenBank/DDBJ whole genome shotgun (WGS) entry which is preliminary data.</text>
</comment>
<dbReference type="RefSeq" id="XP_068348157.1">
    <property type="nucleotide sequence ID" value="XM_068495628.1"/>
</dbReference>
<gene>
    <name evidence="2" type="ORF">TRFO_10727</name>
</gene>